<gene>
    <name evidence="11" type="primary">mgtE</name>
    <name evidence="11" type="ORF">NYF23_02880</name>
</gene>
<evidence type="ECO:0000256" key="8">
    <source>
        <dbReference type="PROSITE-ProRule" id="PRU00703"/>
    </source>
</evidence>
<feature type="domain" description="CBS" evidence="10">
    <location>
        <begin position="202"/>
        <end position="260"/>
    </location>
</feature>
<dbReference type="PANTHER" id="PTHR43773">
    <property type="entry name" value="MAGNESIUM TRANSPORTER MGTE"/>
    <property type="match status" value="1"/>
</dbReference>
<dbReference type="Gene3D" id="1.10.357.20">
    <property type="entry name" value="SLC41 divalent cation transporters, integral membrane domain"/>
    <property type="match status" value="1"/>
</dbReference>
<keyword evidence="4 9" id="KW-0812">Transmembrane</keyword>
<evidence type="ECO:0000256" key="6">
    <source>
        <dbReference type="ARBA" id="ARBA00022989"/>
    </source>
</evidence>
<sequence>MNNNDNSLLARLGSAIDTGTLNQVRHILNNLSPPDIAHQLETAPPRLRNILWEIVDPEISGEVLQELSDDIQLEFLNQMDGAEVASITEGLDVDDIVDILQQLPDRVIPEVLKAMSVQDRLRVESVLTYNEDTAGGLMDTEVITVRPDITVDVVLRYLRRFEELPDITDNLFVVSRNDTFLGTLPLSKMLTSSPSTSVREVMNTEVEAIHVNLTDSDVAQLFQRQDLVSAPVVDDQHRLVGRITIDDVVDVIVEDADHSLLAMAGLSDTEDTFSSISRTAPRRALWLGLNLLTAILASSAISLFEATLEKVVALAILMPIVASMGGVAGSQTLTVVIRGMALGQIERDNLKWLLSKEFAVGALNGMLWAVIMGAIVSVWFSDWTIALVIAAAMAINLMAAAVAGTLLPVMLRSLKIDPALAGSVILTTVTDIVGFVSFLGLATVFYS</sequence>
<dbReference type="SMART" id="SM00924">
    <property type="entry name" value="MgtE_N"/>
    <property type="match status" value="1"/>
</dbReference>
<keyword evidence="9" id="KW-0479">Metal-binding</keyword>
<dbReference type="Pfam" id="PF00571">
    <property type="entry name" value="CBS"/>
    <property type="match status" value="2"/>
</dbReference>
<evidence type="ECO:0000256" key="2">
    <source>
        <dbReference type="ARBA" id="ARBA00009749"/>
    </source>
</evidence>
<accession>A0ABY5TSE7</accession>
<dbReference type="Gene3D" id="3.10.580.10">
    <property type="entry name" value="CBS-domain"/>
    <property type="match status" value="1"/>
</dbReference>
<evidence type="ECO:0000313" key="11">
    <source>
        <dbReference type="EMBL" id="UVW35566.1"/>
    </source>
</evidence>
<evidence type="ECO:0000313" key="12">
    <source>
        <dbReference type="Proteomes" id="UP001059934"/>
    </source>
</evidence>
<evidence type="ECO:0000259" key="10">
    <source>
        <dbReference type="PROSITE" id="PS51371"/>
    </source>
</evidence>
<dbReference type="InterPro" id="IPR006668">
    <property type="entry name" value="Mg_transptr_MgtE_intracell_dom"/>
</dbReference>
<feature type="transmembrane region" description="Helical" evidence="9">
    <location>
        <begin position="284"/>
        <end position="304"/>
    </location>
</feature>
<dbReference type="InterPro" id="IPR000644">
    <property type="entry name" value="CBS_dom"/>
</dbReference>
<evidence type="ECO:0000256" key="5">
    <source>
        <dbReference type="ARBA" id="ARBA00022842"/>
    </source>
</evidence>
<evidence type="ECO:0000256" key="1">
    <source>
        <dbReference type="ARBA" id="ARBA00004141"/>
    </source>
</evidence>
<keyword evidence="3 9" id="KW-0813">Transport</keyword>
<name>A0ABY5TSE7_9GAMM</name>
<dbReference type="InterPro" id="IPR046342">
    <property type="entry name" value="CBS_dom_sf"/>
</dbReference>
<comment type="similarity">
    <text evidence="2 9">Belongs to the SLC41A transporter family.</text>
</comment>
<organism evidence="11 12">
    <name type="scientific">SAR92 clade bacterium H455</name>
    <dbReference type="NCBI Taxonomy" id="2974818"/>
    <lineage>
        <taxon>Bacteria</taxon>
        <taxon>Pseudomonadati</taxon>
        <taxon>Pseudomonadota</taxon>
        <taxon>Gammaproteobacteria</taxon>
        <taxon>Cellvibrionales</taxon>
        <taxon>Porticoccaceae</taxon>
        <taxon>SAR92 clade</taxon>
    </lineage>
</organism>
<dbReference type="InterPro" id="IPR038076">
    <property type="entry name" value="MgtE_N_sf"/>
</dbReference>
<comment type="subunit">
    <text evidence="9">Homodimer.</text>
</comment>
<dbReference type="InterPro" id="IPR006667">
    <property type="entry name" value="SLC41_membr_dom"/>
</dbReference>
<evidence type="ECO:0000256" key="3">
    <source>
        <dbReference type="ARBA" id="ARBA00022448"/>
    </source>
</evidence>
<evidence type="ECO:0000256" key="4">
    <source>
        <dbReference type="ARBA" id="ARBA00022692"/>
    </source>
</evidence>
<dbReference type="Proteomes" id="UP001059934">
    <property type="component" value="Chromosome"/>
</dbReference>
<keyword evidence="7 9" id="KW-0472">Membrane</keyword>
<feature type="transmembrane region" description="Helical" evidence="9">
    <location>
        <begin position="419"/>
        <end position="446"/>
    </location>
</feature>
<keyword evidence="9" id="KW-1003">Cell membrane</keyword>
<keyword evidence="8" id="KW-0129">CBS domain</keyword>
<reference evidence="11" key="1">
    <citation type="submission" date="2022-08" db="EMBL/GenBank/DDBJ databases">
        <title>Catabolic pathway analysis in culturable SAR92 clade bacteria reveals their overlooked roles in DMSP degradation in coastal seas.</title>
        <authorList>
            <person name="He X."/>
            <person name="Zhang X."/>
            <person name="Zhang Y."/>
        </authorList>
    </citation>
    <scope>NUCLEOTIDE SEQUENCE</scope>
    <source>
        <strain evidence="11">H455</strain>
    </source>
</reference>
<protein>
    <recommendedName>
        <fullName evidence="9">Magnesium transporter MgtE</fullName>
    </recommendedName>
</protein>
<dbReference type="Pfam" id="PF01769">
    <property type="entry name" value="MgtE"/>
    <property type="match status" value="1"/>
</dbReference>
<dbReference type="EMBL" id="CP103416">
    <property type="protein sequence ID" value="UVW35566.1"/>
    <property type="molecule type" value="Genomic_DNA"/>
</dbReference>
<dbReference type="Gene3D" id="1.25.60.10">
    <property type="entry name" value="MgtE N-terminal domain-like"/>
    <property type="match status" value="1"/>
</dbReference>
<dbReference type="InterPro" id="IPR006669">
    <property type="entry name" value="MgtE_transporter"/>
</dbReference>
<keyword evidence="5 9" id="KW-0460">Magnesium</keyword>
<dbReference type="CDD" id="cd04606">
    <property type="entry name" value="CBS_pair_Mg_transporter"/>
    <property type="match status" value="1"/>
</dbReference>
<evidence type="ECO:0000256" key="9">
    <source>
        <dbReference type="RuleBase" id="RU362011"/>
    </source>
</evidence>
<dbReference type="Pfam" id="PF03448">
    <property type="entry name" value="MgtE_N"/>
    <property type="match status" value="1"/>
</dbReference>
<dbReference type="SUPFAM" id="SSF54631">
    <property type="entry name" value="CBS-domain pair"/>
    <property type="match status" value="1"/>
</dbReference>
<dbReference type="PANTHER" id="PTHR43773:SF1">
    <property type="entry name" value="MAGNESIUM TRANSPORTER MGTE"/>
    <property type="match status" value="1"/>
</dbReference>
<evidence type="ECO:0000256" key="7">
    <source>
        <dbReference type="ARBA" id="ARBA00023136"/>
    </source>
</evidence>
<keyword evidence="6 9" id="KW-1133">Transmembrane helix</keyword>
<feature type="transmembrane region" description="Helical" evidence="9">
    <location>
        <begin position="385"/>
        <end position="407"/>
    </location>
</feature>
<comment type="subcellular location">
    <subcellularLocation>
        <location evidence="9">Cell membrane</location>
        <topology evidence="9">Multi-pass membrane protein</topology>
    </subcellularLocation>
    <subcellularLocation>
        <location evidence="1">Membrane</location>
        <topology evidence="1">Multi-pass membrane protein</topology>
    </subcellularLocation>
</comment>
<keyword evidence="12" id="KW-1185">Reference proteome</keyword>
<dbReference type="SUPFAM" id="SSF158791">
    <property type="entry name" value="MgtE N-terminal domain-like"/>
    <property type="match status" value="1"/>
</dbReference>
<dbReference type="SUPFAM" id="SSF161093">
    <property type="entry name" value="MgtE membrane domain-like"/>
    <property type="match status" value="1"/>
</dbReference>
<feature type="transmembrane region" description="Helical" evidence="9">
    <location>
        <begin position="358"/>
        <end position="379"/>
    </location>
</feature>
<proteinExistence type="inferred from homology"/>
<dbReference type="NCBIfam" id="TIGR00400">
    <property type="entry name" value="mgtE"/>
    <property type="match status" value="1"/>
</dbReference>
<dbReference type="PROSITE" id="PS51371">
    <property type="entry name" value="CBS"/>
    <property type="match status" value="1"/>
</dbReference>
<feature type="transmembrane region" description="Helical" evidence="9">
    <location>
        <begin position="316"/>
        <end position="337"/>
    </location>
</feature>
<dbReference type="InterPro" id="IPR036739">
    <property type="entry name" value="SLC41_membr_dom_sf"/>
</dbReference>
<comment type="function">
    <text evidence="9">Acts as a magnesium transporter.</text>
</comment>